<feature type="compositionally biased region" description="Polar residues" evidence="1">
    <location>
        <begin position="1951"/>
        <end position="1960"/>
    </location>
</feature>
<evidence type="ECO:0000259" key="3">
    <source>
        <dbReference type="Pfam" id="PF12371"/>
    </source>
</evidence>
<evidence type="ECO:0000256" key="2">
    <source>
        <dbReference type="SAM" id="SignalP"/>
    </source>
</evidence>
<evidence type="ECO:0000256" key="1">
    <source>
        <dbReference type="SAM" id="MobiDB-lite"/>
    </source>
</evidence>
<feature type="compositionally biased region" description="Pro residues" evidence="1">
    <location>
        <begin position="1592"/>
        <end position="1605"/>
    </location>
</feature>
<dbReference type="GO" id="GO:0016020">
    <property type="term" value="C:membrane"/>
    <property type="evidence" value="ECO:0007669"/>
    <property type="project" value="TreeGrafter"/>
</dbReference>
<feature type="compositionally biased region" description="Basic and acidic residues" evidence="1">
    <location>
        <begin position="1558"/>
        <end position="1568"/>
    </location>
</feature>
<gene>
    <name evidence="6" type="ORF">Vbra_10870</name>
</gene>
<dbReference type="InterPro" id="IPR022113">
    <property type="entry name" value="TMEM131L_N"/>
</dbReference>
<dbReference type="InParanoid" id="A0A0G4E869"/>
<dbReference type="OrthoDB" id="442663at2759"/>
<feature type="compositionally biased region" description="Basic and acidic residues" evidence="1">
    <location>
        <begin position="375"/>
        <end position="387"/>
    </location>
</feature>
<proteinExistence type="predicted"/>
<dbReference type="VEuPathDB" id="CryptoDB:Vbra_10870"/>
<protein>
    <submittedName>
        <fullName evidence="6">Uncharacterized protein</fullName>
    </submittedName>
</protein>
<dbReference type="Pfam" id="PF12371">
    <property type="entry name" value="TMEM131_like_N"/>
    <property type="match status" value="1"/>
</dbReference>
<name>A0A0G4E869_VITBC</name>
<dbReference type="InterPro" id="IPR039877">
    <property type="entry name" value="TMEM131-like"/>
</dbReference>
<feature type="domain" description="Transmembrane protein 131-like N-terminal" evidence="3">
    <location>
        <begin position="94"/>
        <end position="176"/>
    </location>
</feature>
<feature type="region of interest" description="Disordered" evidence="1">
    <location>
        <begin position="1394"/>
        <end position="1816"/>
    </location>
</feature>
<feature type="compositionally biased region" description="Pro residues" evidence="1">
    <location>
        <begin position="1401"/>
        <end position="1414"/>
    </location>
</feature>
<dbReference type="PANTHER" id="PTHR22050:SF0">
    <property type="entry name" value="TRANSMEMBRANE PROTEIN 131 HOMOLOG"/>
    <property type="match status" value="1"/>
</dbReference>
<evidence type="ECO:0000313" key="7">
    <source>
        <dbReference type="Proteomes" id="UP000041254"/>
    </source>
</evidence>
<feature type="compositionally biased region" description="Basic and acidic residues" evidence="1">
    <location>
        <begin position="348"/>
        <end position="368"/>
    </location>
</feature>
<feature type="domain" description="TMEM131L fourth Ig-like" evidence="5">
    <location>
        <begin position="1096"/>
        <end position="1147"/>
    </location>
</feature>
<feature type="compositionally biased region" description="Low complexity" evidence="1">
    <location>
        <begin position="1720"/>
        <end position="1731"/>
    </location>
</feature>
<evidence type="ECO:0000259" key="4">
    <source>
        <dbReference type="Pfam" id="PF24495"/>
    </source>
</evidence>
<feature type="compositionally biased region" description="Low complexity" evidence="1">
    <location>
        <begin position="1635"/>
        <end position="1681"/>
    </location>
</feature>
<feature type="region of interest" description="Disordered" evidence="1">
    <location>
        <begin position="314"/>
        <end position="406"/>
    </location>
</feature>
<dbReference type="Proteomes" id="UP000041254">
    <property type="component" value="Unassembled WGS sequence"/>
</dbReference>
<reference evidence="6 7" key="1">
    <citation type="submission" date="2014-11" db="EMBL/GenBank/DDBJ databases">
        <authorList>
            <person name="Zhu J."/>
            <person name="Qi W."/>
            <person name="Song R."/>
        </authorList>
    </citation>
    <scope>NUCLEOTIDE SEQUENCE [LARGE SCALE GENOMIC DNA]</scope>
</reference>
<feature type="compositionally biased region" description="Polar residues" evidence="1">
    <location>
        <begin position="1971"/>
        <end position="1984"/>
    </location>
</feature>
<feature type="region of interest" description="Disordered" evidence="1">
    <location>
        <begin position="2144"/>
        <end position="2168"/>
    </location>
</feature>
<keyword evidence="2" id="KW-0732">Signal</keyword>
<feature type="compositionally biased region" description="Low complexity" evidence="1">
    <location>
        <begin position="1415"/>
        <end position="1426"/>
    </location>
</feature>
<feature type="signal peptide" evidence="2">
    <location>
        <begin position="1"/>
        <end position="31"/>
    </location>
</feature>
<feature type="compositionally biased region" description="Polar residues" evidence="1">
    <location>
        <begin position="2159"/>
        <end position="2168"/>
    </location>
</feature>
<feature type="region of interest" description="Disordered" evidence="1">
    <location>
        <begin position="1340"/>
        <end position="1368"/>
    </location>
</feature>
<feature type="compositionally biased region" description="Basic and acidic residues" evidence="1">
    <location>
        <begin position="1441"/>
        <end position="1452"/>
    </location>
</feature>
<dbReference type="InterPro" id="IPR013783">
    <property type="entry name" value="Ig-like_fold"/>
</dbReference>
<feature type="domain" description="TMEM131 second Ig-like" evidence="4">
    <location>
        <begin position="194"/>
        <end position="245"/>
    </location>
</feature>
<feature type="region of interest" description="Disordered" evidence="1">
    <location>
        <begin position="2019"/>
        <end position="2081"/>
    </location>
</feature>
<keyword evidence="7" id="KW-1185">Reference proteome</keyword>
<sequence>MRSHTLAVAVGVPRSLLLVCVLLCLAKGALCADAANPDHGIPRCVHGVVSGVCLDNDERTYGEVYEASEGDPSDVVFAATSVTTDDRYLSPASVAFDPPTLVLMERPICIPVWETVRLTNRLEEDLHIFSVEADDPAVHPSVMKLEVLGPGDSTTVQVLVVPLQVGRIDATLTFRTNAGPLVYHLTAEAIENAYWVEPIVAERVPVGVAFRPRVQIYNPYDEPMRVQEIFTTEGFLQLVLPEQVVGSLGLSSRQLDSLNMLSEPPPPSNGHKPPSHPLTPPTQTLESIGNPAYPTGFASLENSLASLASFSPFVDGSSDPRSSPAIAAHPIGDGSQQIGDSEPLETLEEARARTEGQQRHEGRRRADEESGVGKGEGEREREGEREGGGLGESTAAAEGSSGNGSGANVVYQSLRVSDRGGGDVNGEWGRLAEKSWTIPGHGNRTVIQLNFVGQKAGHYKGFVHVKTDRETMLVPVSIECVQEEGGGLQISPEELDFQTLVSRQQARVMSLFVANASPYPVSLTKLTQPAYQNDSRLIFHFDQNVMVPPGQTIRYAKVTYMASEEGDFSGTVLLHTNATSAVFAAKNATTPTVAVASAGGGSKGGKKTTKSSGIFEIPYRARVVFGSLGFYNEQTKFTCPAHWLPPHCNVTRQISISNFFHLPVKILGARITDPSFEIFDFKKDTTLISRESFEILQLRFRPQTRRQLYKTDLELITNITNVKIPIKVYHGLLYCQTADEAMQECCFNDRSRHIDLGTIGAGERTKQTFNLSNPNPSNVTIERITSEDPSVSLTFEGLLGNGWSPLRAVFGQPLSELLPLTLGPGTRMLINVHAQAPYGISHPPRDFAVNLTTDAAEIITLNVRYESVSGALSAMPSLLRFEASFPGRVQSKVLAARSTFERPLQIHAIRSTDPRIVVEPLNRTVTLKPLAKTDLARVYFDPAQVNAEANYLFDPTFNLDWSQPLDGRVVASYNQRQRMWEDLGAAGATDIKAQLQFDATPALSSTVQVRAFLNKPSIIASHATGMTRDYKLEFGLGDIGGKATSKFLTVQNPSDQPLAVQLVLPPRSPSPDVPLDRGGVNTLAQQTACGPWKLPSEATNVVFLKPQEERRVGPILFDPHNIKTYSAVLYVRNNLTMVCPVTLTGTGGASRVVFEGPNKVKVDVRSAESFSLMSSKPIAKKAQVFVNDQKLPAEVSRVELRGKINCRPVGASHVLCAPLTAAEKTDQKKMDREAGQDANDLLIRLYTTNQGTLDVPLESDLPPAVIALIRSVPFNPAHALTCGCTVLAVVVGTLLAVHRYARPAVVWLVKVLPYAKTIELIPFPWLRAWFEEALQPYLHPPPKERRGGAGRKKNGKKSEKLVASEEESPVALPADTYRRWLPARLWSRLVWRRSGDSSPSRVPPPAPQPTPPVAAPAVAQPQTAPVEETPAQAISQTATDDVAKKPADTKKDTKGRKRHANKQQTARPVSGGSSSSTSATTTPTSVTTTPSGMRDEEEIPASPTPDPEVPPRTAEVATTEASKVVKGKKDERHKGGKGKDGTNKRPAATMGGTHTSKSPKEKKGREEDAGNDADDEGWAKVESNRKTTGRAAPPPTPTPTPPPSVPTTTQLKAAKIEVQTRPARPKQDDGKKKQQPVTAATAPPVTVTTAEPPRLPLPSTNTPPTTGIRKPSYPYYPSLSPQTRSVATPTSTGGNATPSRTPTHQQQQQQQAARRGGVVPQQQATPTQTTPPEEEAATRHIKILQRPKNAPPPPQQRPIHTANLSPVFPAIVPSSSGSIAKVGDTTMPAIPPRPQGPPAPQQHPKAAGKVATDKAPAARRVTLSVWDTPVVQQRKQEERTVATRPVQHLSLEQQHRGILDDLRTATEQQHAALGPIGPSANVKRPSVGVIGATPGRAVDEPVPPSGGAHVDAGLRGTFLPPAYPSGPSLFSEASQDLLPQVKPFPGLGLATHTNTNTTSWGAAKQPERTTMHQTYPSRSPSTSPLLAKMGGNGPSASPQGSPERRASSVAPIPMSLLDFMDNDNETETGTGYGRKDTLLSDASSANGQGQPTVPGTSQSIGSDGSNNKTDSESWNFRTRPSGPSLFSGSLFMSLNSGPRPQPAPVDMGGEVLAGEVSHTSPDTRTPFAAHFPSAMAAPFHPRQQPLAEDEMPEWARSDVTPQQWEWGA</sequence>
<feature type="region of interest" description="Disordered" evidence="1">
    <location>
        <begin position="1950"/>
        <end position="2007"/>
    </location>
</feature>
<feature type="compositionally biased region" description="Basic and acidic residues" evidence="1">
    <location>
        <begin position="1527"/>
        <end position="1543"/>
    </location>
</feature>
<feature type="compositionally biased region" description="Polar residues" evidence="1">
    <location>
        <begin position="2040"/>
        <end position="2078"/>
    </location>
</feature>
<dbReference type="InterPro" id="IPR056311">
    <property type="entry name" value="TMEM131_Ig_2"/>
</dbReference>
<feature type="compositionally biased region" description="Pro residues" evidence="1">
    <location>
        <begin position="1789"/>
        <end position="1801"/>
    </location>
</feature>
<feature type="compositionally biased region" description="Low complexity" evidence="1">
    <location>
        <begin position="1468"/>
        <end position="1492"/>
    </location>
</feature>
<feature type="compositionally biased region" description="Polar residues" evidence="1">
    <location>
        <begin position="1682"/>
        <end position="1704"/>
    </location>
</feature>
<feature type="chain" id="PRO_5005186824" evidence="2">
    <location>
        <begin position="32"/>
        <end position="2168"/>
    </location>
</feature>
<feature type="region of interest" description="Disordered" evidence="1">
    <location>
        <begin position="257"/>
        <end position="294"/>
    </location>
</feature>
<organism evidence="6 7">
    <name type="scientific">Vitrella brassicaformis (strain CCMP3155)</name>
    <dbReference type="NCBI Taxonomy" id="1169540"/>
    <lineage>
        <taxon>Eukaryota</taxon>
        <taxon>Sar</taxon>
        <taxon>Alveolata</taxon>
        <taxon>Colpodellida</taxon>
        <taxon>Vitrellaceae</taxon>
        <taxon>Vitrella</taxon>
    </lineage>
</organism>
<accession>A0A0G4E869</accession>
<evidence type="ECO:0000259" key="5">
    <source>
        <dbReference type="Pfam" id="PF24499"/>
    </source>
</evidence>
<dbReference type="EMBL" id="CDMY01000013">
    <property type="protein sequence ID" value="CEL91718.1"/>
    <property type="molecule type" value="Genomic_DNA"/>
</dbReference>
<dbReference type="PANTHER" id="PTHR22050">
    <property type="entry name" value="RW1 PROTEIN HOMOLOG"/>
    <property type="match status" value="1"/>
</dbReference>
<evidence type="ECO:0000313" key="6">
    <source>
        <dbReference type="EMBL" id="CEL91718.1"/>
    </source>
</evidence>
<dbReference type="Pfam" id="PF24499">
    <property type="entry name" value="Ig_TMEM131L_4"/>
    <property type="match status" value="1"/>
</dbReference>
<dbReference type="Pfam" id="PF24495">
    <property type="entry name" value="Ig_TMEM131_2"/>
    <property type="match status" value="1"/>
</dbReference>
<dbReference type="Gene3D" id="2.60.40.10">
    <property type="entry name" value="Immunoglobulins"/>
    <property type="match status" value="1"/>
</dbReference>
<dbReference type="InterPro" id="IPR055436">
    <property type="entry name" value="Ig_TMEM131L_4"/>
</dbReference>